<feature type="signal peptide" evidence="2">
    <location>
        <begin position="1"/>
        <end position="19"/>
    </location>
</feature>
<dbReference type="GO" id="GO:0000339">
    <property type="term" value="F:RNA cap binding"/>
    <property type="evidence" value="ECO:0007669"/>
    <property type="project" value="InterPro"/>
</dbReference>
<organism evidence="4">
    <name type="scientific">Perkinsus marinus (strain ATCC 50983 / TXsc)</name>
    <dbReference type="NCBI Taxonomy" id="423536"/>
    <lineage>
        <taxon>Eukaryota</taxon>
        <taxon>Sar</taxon>
        <taxon>Alveolata</taxon>
        <taxon>Perkinsozoa</taxon>
        <taxon>Perkinsea</taxon>
        <taxon>Perkinsida</taxon>
        <taxon>Perkinsidae</taxon>
        <taxon>Perkinsus</taxon>
    </lineage>
</organism>
<dbReference type="OrthoDB" id="412692at2759"/>
<dbReference type="GO" id="GO:0006406">
    <property type="term" value="P:mRNA export from nucleus"/>
    <property type="evidence" value="ECO:0007669"/>
    <property type="project" value="InterPro"/>
</dbReference>
<keyword evidence="4" id="KW-1185">Reference proteome</keyword>
<keyword evidence="1" id="KW-0175">Coiled coil</keyword>
<dbReference type="PANTHER" id="PTHR12412">
    <property type="entry name" value="CAP BINDING PROTEIN"/>
    <property type="match status" value="1"/>
</dbReference>
<dbReference type="GeneID" id="9037707"/>
<dbReference type="OMA" id="REYKWEF"/>
<dbReference type="PANTHER" id="PTHR12412:SF2">
    <property type="entry name" value="NUCLEAR CAP-BINDING PROTEIN SUBUNIT 1"/>
    <property type="match status" value="1"/>
</dbReference>
<accession>C5LZ99</accession>
<dbReference type="GO" id="GO:0003729">
    <property type="term" value="F:mRNA binding"/>
    <property type="evidence" value="ECO:0007669"/>
    <property type="project" value="TreeGrafter"/>
</dbReference>
<name>C5LZ99_PERM5</name>
<evidence type="ECO:0000313" key="3">
    <source>
        <dbReference type="EMBL" id="EEQ97893.1"/>
    </source>
</evidence>
<dbReference type="AlphaFoldDB" id="C5LZ99"/>
<dbReference type="InterPro" id="IPR027159">
    <property type="entry name" value="CBP80"/>
</dbReference>
<feature type="chain" id="PRO_5005668565" evidence="2">
    <location>
        <begin position="20"/>
        <end position="525"/>
    </location>
</feature>
<sequence length="525" mass="59206">MKILMRFLVELANCRCVLLESVLAAMQELVDLGKNEDVRNSEMSVYITMHGLLVLSAELYKENKEAIDKLIDLGIKIHEERSERRGKLAACVAASSEFVSEDDFDRLVEAVVSMRKQVWEAVASGEESPVLLRPYEMSGLAPKLAVNQPEHMLEVPNIEWKMERLDSLPRCFPFRIPLTSARHNGEEVAGKCLSLHDTYILDTLFDEIMTAFDKHVGECAKQLLKVPVMSEDFLPRLVDSMFNRLVRPYAMDRIQEPPKLFFTRLIHSVMALQSSTKPLIEEALKLLISGPKPLVDAGSDIRMEMALADFFAMHLINSDYKWEFDIDPNSPTRQSQGLLRAGIAALLRLSFHQNLLAHLPDTLEPKILQVHSLIPPEPRVNNKSVFEFFRFYPVRLACTFAALLDQEFVTATAVGKYILLKSEGGLREGYDGMVQEDGRAQDLQKQLERAQQTLVEVFNSAVADLIAAYNGLDVDESFDDMRQTLVELLLDVCRSNLALLPSLQTATVDTPPEMKTVISNVEILV</sequence>
<dbReference type="InParanoid" id="C5LZ99"/>
<evidence type="ECO:0000256" key="2">
    <source>
        <dbReference type="SAM" id="SignalP"/>
    </source>
</evidence>
<dbReference type="SUPFAM" id="SSF48371">
    <property type="entry name" value="ARM repeat"/>
    <property type="match status" value="1"/>
</dbReference>
<reference evidence="3 4" key="1">
    <citation type="submission" date="2008-07" db="EMBL/GenBank/DDBJ databases">
        <authorList>
            <person name="El-Sayed N."/>
            <person name="Caler E."/>
            <person name="Inman J."/>
            <person name="Amedeo P."/>
            <person name="Hass B."/>
            <person name="Wortman J."/>
        </authorList>
    </citation>
    <scope>NUCLEOTIDE SEQUENCE [LARGE SCALE GENOMIC DNA]</scope>
    <source>
        <strain evidence="4">ATCC 50983 / TXsc</strain>
    </source>
</reference>
<keyword evidence="2" id="KW-0732">Signal</keyword>
<protein>
    <submittedName>
        <fullName evidence="3">Uncharacterized protein</fullName>
    </submittedName>
</protein>
<gene>
    <name evidence="3" type="ORF">Pmar_PMAR025516</name>
</gene>
<dbReference type="RefSeq" id="XP_002765176.1">
    <property type="nucleotide sequence ID" value="XM_002765130.1"/>
</dbReference>
<evidence type="ECO:0000256" key="1">
    <source>
        <dbReference type="SAM" id="Coils"/>
    </source>
</evidence>
<dbReference type="InterPro" id="IPR016024">
    <property type="entry name" value="ARM-type_fold"/>
</dbReference>
<proteinExistence type="predicted"/>
<evidence type="ECO:0000313" key="4">
    <source>
        <dbReference type="Proteomes" id="UP000007800"/>
    </source>
</evidence>
<dbReference type="GO" id="GO:0005634">
    <property type="term" value="C:nucleus"/>
    <property type="evidence" value="ECO:0007669"/>
    <property type="project" value="TreeGrafter"/>
</dbReference>
<feature type="coiled-coil region" evidence="1">
    <location>
        <begin position="433"/>
        <end position="460"/>
    </location>
</feature>
<dbReference type="Gene3D" id="1.25.40.180">
    <property type="match status" value="2"/>
</dbReference>
<dbReference type="GO" id="GO:0005846">
    <property type="term" value="C:nuclear cap binding complex"/>
    <property type="evidence" value="ECO:0007669"/>
    <property type="project" value="InterPro"/>
</dbReference>
<dbReference type="GO" id="GO:0000184">
    <property type="term" value="P:nuclear-transcribed mRNA catabolic process, nonsense-mediated decay"/>
    <property type="evidence" value="ECO:0007669"/>
    <property type="project" value="TreeGrafter"/>
</dbReference>
<dbReference type="Proteomes" id="UP000007800">
    <property type="component" value="Unassembled WGS sequence"/>
</dbReference>
<dbReference type="EMBL" id="GG686856">
    <property type="protein sequence ID" value="EEQ97893.1"/>
    <property type="molecule type" value="Genomic_DNA"/>
</dbReference>